<dbReference type="PRINTS" id="PR00465">
    <property type="entry name" value="EP450IV"/>
</dbReference>
<dbReference type="Proteomes" id="UP001251528">
    <property type="component" value="Unassembled WGS sequence"/>
</dbReference>
<dbReference type="Pfam" id="PF00067">
    <property type="entry name" value="p450"/>
    <property type="match status" value="1"/>
</dbReference>
<evidence type="ECO:0000256" key="4">
    <source>
        <dbReference type="ARBA" id="ARBA00022723"/>
    </source>
</evidence>
<dbReference type="AlphaFoldDB" id="A0AAJ0G2W9"/>
<evidence type="ECO:0008006" key="10">
    <source>
        <dbReference type="Google" id="ProtNLM"/>
    </source>
</evidence>
<keyword evidence="6" id="KW-0560">Oxidoreductase</keyword>
<dbReference type="InterPro" id="IPR001128">
    <property type="entry name" value="Cyt_P450"/>
</dbReference>
<comment type="similarity">
    <text evidence="2">Belongs to the cytochrome P450 family.</text>
</comment>
<evidence type="ECO:0000256" key="6">
    <source>
        <dbReference type="ARBA" id="ARBA00023033"/>
    </source>
</evidence>
<dbReference type="PRINTS" id="PR00385">
    <property type="entry name" value="P450"/>
</dbReference>
<evidence type="ECO:0000256" key="5">
    <source>
        <dbReference type="ARBA" id="ARBA00023004"/>
    </source>
</evidence>
<accession>A0AAJ0G2W9</accession>
<keyword evidence="3 7" id="KW-0349">Heme</keyword>
<keyword evidence="6" id="KW-0503">Monooxygenase</keyword>
<keyword evidence="9" id="KW-1185">Reference proteome</keyword>
<evidence type="ECO:0000256" key="3">
    <source>
        <dbReference type="ARBA" id="ARBA00022617"/>
    </source>
</evidence>
<organism evidence="8 9">
    <name type="scientific">Conoideocrella luteorostrata</name>
    <dbReference type="NCBI Taxonomy" id="1105319"/>
    <lineage>
        <taxon>Eukaryota</taxon>
        <taxon>Fungi</taxon>
        <taxon>Dikarya</taxon>
        <taxon>Ascomycota</taxon>
        <taxon>Pezizomycotina</taxon>
        <taxon>Sordariomycetes</taxon>
        <taxon>Hypocreomycetidae</taxon>
        <taxon>Hypocreales</taxon>
        <taxon>Clavicipitaceae</taxon>
        <taxon>Conoideocrella</taxon>
    </lineage>
</organism>
<dbReference type="GO" id="GO:0016705">
    <property type="term" value="F:oxidoreductase activity, acting on paired donors, with incorporation or reduction of molecular oxygen"/>
    <property type="evidence" value="ECO:0007669"/>
    <property type="project" value="InterPro"/>
</dbReference>
<dbReference type="PANTHER" id="PTHR24305">
    <property type="entry name" value="CYTOCHROME P450"/>
    <property type="match status" value="1"/>
</dbReference>
<sequence>MNVFIPAIVALVFIVLAAFHSYQLPRHIPRIPIWVTIYETYAKTSRISFYNKHVRGLAEEYGAVTIWHLGRWSIHITEPRYLIQMFRDEKSFAKGGSYKRVPWGPLGQLFGENIIDSTGHVWKQQRSILQSAIKRPFDIAYTKQKSSELLARVLREHDLQDKDRRMGIDIDEHVQYWSLSICCKYFMDVDLEGIPNISNRLTRILTDQKLDLMGGVVTLFPVLQRLPWLFPSTRRAFCLVEEFEKIVLEIAKLNRHNESGPDSNTIISCLNNARQNGAISEFHYRSHLKQLLLAGHEEVEPVLLSAVVEIARNRQIQSALQAETSYLVPHTYNLEDLDKLPLTLAVILETLRLHPPFPSLTNRYTTQKVRLGNDINVPAGTWIGWNAYGVQTDPRIWGSDALVFRPERWGKDVANIKAMFRAQQAKAVFIPFSTHSRTCLGITFALMQLKVGLYELLSEIEWGIYNDNMPALSKGSRILLNIVCSIKLTLCRVR</sequence>
<feature type="binding site" description="axial binding residue" evidence="7">
    <location>
        <position position="439"/>
    </location>
    <ligand>
        <name>heme</name>
        <dbReference type="ChEBI" id="CHEBI:30413"/>
    </ligand>
    <ligandPart>
        <name>Fe</name>
        <dbReference type="ChEBI" id="CHEBI:18248"/>
    </ligandPart>
</feature>
<keyword evidence="5 7" id="KW-0408">Iron</keyword>
<evidence type="ECO:0000256" key="7">
    <source>
        <dbReference type="PIRSR" id="PIRSR602403-1"/>
    </source>
</evidence>
<protein>
    <recommendedName>
        <fullName evidence="10">Cytochrome P450</fullName>
    </recommendedName>
</protein>
<reference evidence="8" key="1">
    <citation type="submission" date="2023-06" db="EMBL/GenBank/DDBJ databases">
        <title>Conoideocrella luteorostrata (Hypocreales: Clavicipitaceae), a potential biocontrol fungus for elongate hemlock scale in United States Christmas tree production areas.</title>
        <authorList>
            <person name="Barrett H."/>
            <person name="Lovett B."/>
            <person name="Macias A.M."/>
            <person name="Stajich J.E."/>
            <person name="Kasson M.T."/>
        </authorList>
    </citation>
    <scope>NUCLEOTIDE SEQUENCE</scope>
    <source>
        <strain evidence="8">ARSEF 14590</strain>
    </source>
</reference>
<name>A0AAJ0G2W9_9HYPO</name>
<evidence type="ECO:0000313" key="9">
    <source>
        <dbReference type="Proteomes" id="UP001251528"/>
    </source>
</evidence>
<evidence type="ECO:0000256" key="2">
    <source>
        <dbReference type="ARBA" id="ARBA00010617"/>
    </source>
</evidence>
<comment type="cofactor">
    <cofactor evidence="1 7">
        <name>heme</name>
        <dbReference type="ChEBI" id="CHEBI:30413"/>
    </cofactor>
</comment>
<dbReference type="InterPro" id="IPR050121">
    <property type="entry name" value="Cytochrome_P450_monoxygenase"/>
</dbReference>
<dbReference type="InterPro" id="IPR036396">
    <property type="entry name" value="Cyt_P450_sf"/>
</dbReference>
<keyword evidence="4 7" id="KW-0479">Metal-binding</keyword>
<comment type="caution">
    <text evidence="8">The sequence shown here is derived from an EMBL/GenBank/DDBJ whole genome shotgun (WGS) entry which is preliminary data.</text>
</comment>
<dbReference type="InterPro" id="IPR002403">
    <property type="entry name" value="Cyt_P450_E_grp-IV"/>
</dbReference>
<evidence type="ECO:0000256" key="1">
    <source>
        <dbReference type="ARBA" id="ARBA00001971"/>
    </source>
</evidence>
<dbReference type="GO" id="GO:0004497">
    <property type="term" value="F:monooxygenase activity"/>
    <property type="evidence" value="ECO:0007669"/>
    <property type="project" value="UniProtKB-KW"/>
</dbReference>
<dbReference type="Gene3D" id="1.10.630.10">
    <property type="entry name" value="Cytochrome P450"/>
    <property type="match status" value="1"/>
</dbReference>
<dbReference type="GO" id="GO:0020037">
    <property type="term" value="F:heme binding"/>
    <property type="evidence" value="ECO:0007669"/>
    <property type="project" value="InterPro"/>
</dbReference>
<dbReference type="GO" id="GO:0005506">
    <property type="term" value="F:iron ion binding"/>
    <property type="evidence" value="ECO:0007669"/>
    <property type="project" value="InterPro"/>
</dbReference>
<dbReference type="SUPFAM" id="SSF48264">
    <property type="entry name" value="Cytochrome P450"/>
    <property type="match status" value="1"/>
</dbReference>
<dbReference type="EMBL" id="JASWJB010000029">
    <property type="protein sequence ID" value="KAK2608976.1"/>
    <property type="molecule type" value="Genomic_DNA"/>
</dbReference>
<dbReference type="PANTHER" id="PTHR24305:SF223">
    <property type="entry name" value="CYTOCHROME P450-DIT2"/>
    <property type="match status" value="1"/>
</dbReference>
<proteinExistence type="inferred from homology"/>
<evidence type="ECO:0000313" key="8">
    <source>
        <dbReference type="EMBL" id="KAK2608976.1"/>
    </source>
</evidence>
<gene>
    <name evidence="8" type="ORF">QQS21_002456</name>
</gene>